<dbReference type="EMBL" id="LAZR01002709">
    <property type="protein sequence ID" value="KKN26565.1"/>
    <property type="molecule type" value="Genomic_DNA"/>
</dbReference>
<reference evidence="1" key="1">
    <citation type="journal article" date="2015" name="Nature">
        <title>Complex archaea that bridge the gap between prokaryotes and eukaryotes.</title>
        <authorList>
            <person name="Spang A."/>
            <person name="Saw J.H."/>
            <person name="Jorgensen S.L."/>
            <person name="Zaremba-Niedzwiedzka K."/>
            <person name="Martijn J."/>
            <person name="Lind A.E."/>
            <person name="van Eijk R."/>
            <person name="Schleper C."/>
            <person name="Guy L."/>
            <person name="Ettema T.J."/>
        </authorList>
    </citation>
    <scope>NUCLEOTIDE SEQUENCE</scope>
</reference>
<evidence type="ECO:0000313" key="1">
    <source>
        <dbReference type="EMBL" id="KKN26565.1"/>
    </source>
</evidence>
<comment type="caution">
    <text evidence="1">The sequence shown here is derived from an EMBL/GenBank/DDBJ whole genome shotgun (WGS) entry which is preliminary data.</text>
</comment>
<dbReference type="AlphaFoldDB" id="A0A0F9P3Z7"/>
<name>A0A0F9P3Z7_9ZZZZ</name>
<accession>A0A0F9P3Z7</accession>
<protein>
    <submittedName>
        <fullName evidence="1">Uncharacterized protein</fullName>
    </submittedName>
</protein>
<organism evidence="1">
    <name type="scientific">marine sediment metagenome</name>
    <dbReference type="NCBI Taxonomy" id="412755"/>
    <lineage>
        <taxon>unclassified sequences</taxon>
        <taxon>metagenomes</taxon>
        <taxon>ecological metagenomes</taxon>
    </lineage>
</organism>
<gene>
    <name evidence="1" type="ORF">LCGC14_0873330</name>
</gene>
<sequence>MLAGLEIQEYVCLKCGHKMNEKSLGSKKIDGKYYRLFCINCGSNEVKLI</sequence>
<proteinExistence type="predicted"/>